<dbReference type="EMBL" id="CARXXK010000001">
    <property type="protein sequence ID" value="CAI6345665.1"/>
    <property type="molecule type" value="Genomic_DNA"/>
</dbReference>
<evidence type="ECO:0000313" key="1">
    <source>
        <dbReference type="EMBL" id="CAI6345665.1"/>
    </source>
</evidence>
<reference evidence="1 2" key="1">
    <citation type="submission" date="2023-01" db="EMBL/GenBank/DDBJ databases">
        <authorList>
            <person name="Whitehead M."/>
        </authorList>
    </citation>
    <scope>NUCLEOTIDE SEQUENCE [LARGE SCALE GENOMIC DNA]</scope>
</reference>
<dbReference type="AlphaFoldDB" id="A0AAV0VQ18"/>
<organism evidence="1 2">
    <name type="scientific">Macrosiphum euphorbiae</name>
    <name type="common">potato aphid</name>
    <dbReference type="NCBI Taxonomy" id="13131"/>
    <lineage>
        <taxon>Eukaryota</taxon>
        <taxon>Metazoa</taxon>
        <taxon>Ecdysozoa</taxon>
        <taxon>Arthropoda</taxon>
        <taxon>Hexapoda</taxon>
        <taxon>Insecta</taxon>
        <taxon>Pterygota</taxon>
        <taxon>Neoptera</taxon>
        <taxon>Paraneoptera</taxon>
        <taxon>Hemiptera</taxon>
        <taxon>Sternorrhyncha</taxon>
        <taxon>Aphidomorpha</taxon>
        <taxon>Aphidoidea</taxon>
        <taxon>Aphididae</taxon>
        <taxon>Macrosiphini</taxon>
        <taxon>Macrosiphum</taxon>
    </lineage>
</organism>
<accession>A0AAV0VQ18</accession>
<protein>
    <recommendedName>
        <fullName evidence="3">DUF659 domain-containing protein</fullName>
    </recommendedName>
</protein>
<keyword evidence="2" id="KW-1185">Reference proteome</keyword>
<evidence type="ECO:0000313" key="2">
    <source>
        <dbReference type="Proteomes" id="UP001160148"/>
    </source>
</evidence>
<comment type="caution">
    <text evidence="1">The sequence shown here is derived from an EMBL/GenBank/DDBJ whole genome shotgun (WGS) entry which is preliminary data.</text>
</comment>
<evidence type="ECO:0008006" key="3">
    <source>
        <dbReference type="Google" id="ProtNLM"/>
    </source>
</evidence>
<name>A0AAV0VQ18_9HEMI</name>
<dbReference type="Proteomes" id="UP001160148">
    <property type="component" value="Unassembled WGS sequence"/>
</dbReference>
<gene>
    <name evidence="1" type="ORF">MEUPH1_LOCUS2649</name>
</gene>
<proteinExistence type="predicted"/>
<sequence>MFDKNEAVSIQITQNLVQDPNLTSDLAYIKSHFNFLPSSITLLEKKINTSFNDSINLMKNVENNISKIPNGNVGKAIQDKFQAVLKKNKGYETLKKISACIDGTKYETLENMEQNFSPSDVSLFNYAPVTSVDVERSFSRYKKVLADNRRTFTFENLKKTFVVQCNTNAFGMF</sequence>